<feature type="domain" description="NADP-dependent oxidoreductase" evidence="4">
    <location>
        <begin position="25"/>
        <end position="320"/>
    </location>
</feature>
<dbReference type="Proteomes" id="UP000326678">
    <property type="component" value="Chromosome Gxm2"/>
</dbReference>
<dbReference type="InterPro" id="IPR005399">
    <property type="entry name" value="K_chnl_volt-dep_bsu_KCNAB-rel"/>
</dbReference>
<evidence type="ECO:0000313" key="6">
    <source>
        <dbReference type="Proteomes" id="UP000326678"/>
    </source>
</evidence>
<protein>
    <submittedName>
        <fullName evidence="5">Aldo/keto reductase (Plasmid)</fullName>
    </submittedName>
</protein>
<dbReference type="CDD" id="cd19074">
    <property type="entry name" value="Aldo_ket_red_shaker-like"/>
    <property type="match status" value="1"/>
</dbReference>
<dbReference type="AlphaFoldDB" id="A0A5P8WBE8"/>
<dbReference type="GO" id="GO:0005829">
    <property type="term" value="C:cytosol"/>
    <property type="evidence" value="ECO:0007669"/>
    <property type="project" value="UniProtKB-ARBA"/>
</dbReference>
<evidence type="ECO:0000256" key="2">
    <source>
        <dbReference type="ARBA" id="ARBA00022857"/>
    </source>
</evidence>
<dbReference type="InterPro" id="IPR023210">
    <property type="entry name" value="NADP_OxRdtase_dom"/>
</dbReference>
<comment type="similarity">
    <text evidence="1">Belongs to the shaker potassium channel beta subunit family.</text>
</comment>
<dbReference type="InterPro" id="IPR036812">
    <property type="entry name" value="NAD(P)_OxRdtase_dom_sf"/>
</dbReference>
<evidence type="ECO:0000313" key="5">
    <source>
        <dbReference type="EMBL" id="QFS49881.1"/>
    </source>
</evidence>
<dbReference type="KEGG" id="nsh:GXM_07375"/>
<dbReference type="Gene3D" id="3.20.20.100">
    <property type="entry name" value="NADP-dependent oxidoreductase domain"/>
    <property type="match status" value="1"/>
</dbReference>
<dbReference type="Pfam" id="PF00248">
    <property type="entry name" value="Aldo_ket_red"/>
    <property type="match status" value="1"/>
</dbReference>
<accession>A0A5P8WBE8</accession>
<keyword evidence="3" id="KW-0560">Oxidoreductase</keyword>
<dbReference type="PANTHER" id="PTHR43150:SF4">
    <property type="entry name" value="L-GLYCERALDEHYDE 3-PHOSPHATE REDUCTASE"/>
    <property type="match status" value="1"/>
</dbReference>
<reference evidence="5 6" key="1">
    <citation type="submission" date="2019-10" db="EMBL/GenBank/DDBJ databases">
        <title>Genomic and transcriptomic insights into the perfect genentic adaptation of a filamentous nitrogen-fixing cyanobacterium to rice fields.</title>
        <authorList>
            <person name="Chen Z."/>
        </authorList>
    </citation>
    <scope>NUCLEOTIDE SEQUENCE [LARGE SCALE GENOMIC DNA]</scope>
    <source>
        <strain evidence="5">CCNUC1</strain>
    </source>
</reference>
<dbReference type="GO" id="GO:0051596">
    <property type="term" value="P:methylglyoxal catabolic process"/>
    <property type="evidence" value="ECO:0007669"/>
    <property type="project" value="TreeGrafter"/>
</dbReference>
<dbReference type="EMBL" id="CP045227">
    <property type="protein sequence ID" value="QFS49881.1"/>
    <property type="molecule type" value="Genomic_DNA"/>
</dbReference>
<evidence type="ECO:0000256" key="3">
    <source>
        <dbReference type="ARBA" id="ARBA00023002"/>
    </source>
</evidence>
<dbReference type="FunFam" id="3.20.20.100:FF:000004">
    <property type="entry name" value="Oxidoreductase, aldo/keto reductase"/>
    <property type="match status" value="1"/>
</dbReference>
<dbReference type="GO" id="GO:0016491">
    <property type="term" value="F:oxidoreductase activity"/>
    <property type="evidence" value="ECO:0007669"/>
    <property type="project" value="UniProtKB-KW"/>
</dbReference>
<evidence type="ECO:0000256" key="1">
    <source>
        <dbReference type="ARBA" id="ARBA00006515"/>
    </source>
</evidence>
<dbReference type="SUPFAM" id="SSF51430">
    <property type="entry name" value="NAD(P)-linked oxidoreductase"/>
    <property type="match status" value="1"/>
</dbReference>
<proteinExistence type="inferred from homology"/>
<keyword evidence="2" id="KW-0521">NADP</keyword>
<dbReference type="PRINTS" id="PR01577">
    <property type="entry name" value="KCNABCHANNEL"/>
</dbReference>
<evidence type="ECO:0000259" key="4">
    <source>
        <dbReference type="Pfam" id="PF00248"/>
    </source>
</evidence>
<sequence length="326" mass="36106">MKTTVKREIQMKYRQLGNSELSVSEISLGSWLTYGGGVEQQNAEACIHKAFEVGINFIDTANVYAQGGAESFLGEVLLGTERESYVLATKVFFPMSATERGLSAAQIRKQIDASLKRLRTDYIDLYQCHRYDPNTPLEETMTALTEVVRQGKARYIGFSEWREQQIQAALNLADVERFVSSQPQYSMLWRKPEAQVFPLCAANGISQIVWSPLAQGVLTGKYQPGQAPPPDSRAANEKMNSFLMEELFNERTLTAVQKLKPIAEDLGLSMPQLALAWVLRDERVSSAIIGASRPEQIVDNAAASGVQLDADVLAAIDQILASVVQR</sequence>
<dbReference type="PANTHER" id="PTHR43150">
    <property type="entry name" value="HYPERKINETIC, ISOFORM M"/>
    <property type="match status" value="1"/>
</dbReference>
<organism evidence="5 6">
    <name type="scientific">Nostoc sphaeroides CCNUC1</name>
    <dbReference type="NCBI Taxonomy" id="2653204"/>
    <lineage>
        <taxon>Bacteria</taxon>
        <taxon>Bacillati</taxon>
        <taxon>Cyanobacteriota</taxon>
        <taxon>Cyanophyceae</taxon>
        <taxon>Nostocales</taxon>
        <taxon>Nostocaceae</taxon>
        <taxon>Nostoc</taxon>
    </lineage>
</organism>
<gene>
    <name evidence="5" type="ORF">GXM_07375</name>
</gene>
<keyword evidence="6" id="KW-1185">Reference proteome</keyword>
<name>A0A5P8WBE8_9NOSO</name>